<proteinExistence type="predicted"/>
<dbReference type="Proteomes" id="UP000607653">
    <property type="component" value="Unassembled WGS sequence"/>
</dbReference>
<protein>
    <submittedName>
        <fullName evidence="1">Uncharacterized protein</fullName>
    </submittedName>
</protein>
<organism evidence="1 2">
    <name type="scientific">Nelumbo nucifera</name>
    <name type="common">Sacred lotus</name>
    <dbReference type="NCBI Taxonomy" id="4432"/>
    <lineage>
        <taxon>Eukaryota</taxon>
        <taxon>Viridiplantae</taxon>
        <taxon>Streptophyta</taxon>
        <taxon>Embryophyta</taxon>
        <taxon>Tracheophyta</taxon>
        <taxon>Spermatophyta</taxon>
        <taxon>Magnoliopsida</taxon>
        <taxon>Proteales</taxon>
        <taxon>Nelumbonaceae</taxon>
        <taxon>Nelumbo</taxon>
    </lineage>
</organism>
<sequence>MFCVPILLLNQQQCWFLGYIPHSPPPPPSTWYFGGCLSNTSLLQYYQGYYHLVSLIDYILTFEGVLSLQLDGFSKYQ</sequence>
<gene>
    <name evidence="1" type="ORF">HUJ06_024095</name>
</gene>
<reference evidence="1 2" key="1">
    <citation type="journal article" date="2020" name="Mol. Biol. Evol.">
        <title>Distinct Expression and Methylation Patterns for Genes with Different Fates following a Single Whole-Genome Duplication in Flowering Plants.</title>
        <authorList>
            <person name="Shi T."/>
            <person name="Rahmani R.S."/>
            <person name="Gugger P.F."/>
            <person name="Wang M."/>
            <person name="Li H."/>
            <person name="Zhang Y."/>
            <person name="Li Z."/>
            <person name="Wang Q."/>
            <person name="Van de Peer Y."/>
            <person name="Marchal K."/>
            <person name="Chen J."/>
        </authorList>
    </citation>
    <scope>NUCLEOTIDE SEQUENCE [LARGE SCALE GENOMIC DNA]</scope>
    <source>
        <tissue evidence="1">Leaf</tissue>
    </source>
</reference>
<keyword evidence="2" id="KW-1185">Reference proteome</keyword>
<evidence type="ECO:0000313" key="1">
    <source>
        <dbReference type="EMBL" id="DAD22632.1"/>
    </source>
</evidence>
<comment type="caution">
    <text evidence="1">The sequence shown here is derived from an EMBL/GenBank/DDBJ whole genome shotgun (WGS) entry which is preliminary data.</text>
</comment>
<evidence type="ECO:0000313" key="2">
    <source>
        <dbReference type="Proteomes" id="UP000607653"/>
    </source>
</evidence>
<dbReference type="EMBL" id="DUZY01000001">
    <property type="protein sequence ID" value="DAD22632.1"/>
    <property type="molecule type" value="Genomic_DNA"/>
</dbReference>
<name>A0A822XRI7_NELNU</name>
<dbReference type="AlphaFoldDB" id="A0A822XRI7"/>
<accession>A0A822XRI7</accession>